<feature type="chain" id="PRO_5040807466" evidence="1">
    <location>
        <begin position="23"/>
        <end position="146"/>
    </location>
</feature>
<protein>
    <submittedName>
        <fullName evidence="2">Uncharacterized protein</fullName>
    </submittedName>
</protein>
<sequence>MRLTAMLPRLLALVALLAAVFASPIPPRPRTKSCLSRVAAAITPANATIISHVSDQLNSTLFRDIRMFEPVSVALGLPSAADFNANDIDTIIGALQSLGRYLRRRVPEAAPRGKPCSDPLAVSLLNIYKNVVELVNELVPPPASKH</sequence>
<feature type="signal peptide" evidence="1">
    <location>
        <begin position="1"/>
        <end position="22"/>
    </location>
</feature>
<dbReference type="OrthoDB" id="5542466at2759"/>
<dbReference type="EMBL" id="JANBUL010000003">
    <property type="protein sequence ID" value="KAJ2786180.1"/>
    <property type="molecule type" value="Genomic_DNA"/>
</dbReference>
<organism evidence="2 3">
    <name type="scientific">Coemansia javaensis</name>
    <dbReference type="NCBI Taxonomy" id="2761396"/>
    <lineage>
        <taxon>Eukaryota</taxon>
        <taxon>Fungi</taxon>
        <taxon>Fungi incertae sedis</taxon>
        <taxon>Zoopagomycota</taxon>
        <taxon>Kickxellomycotina</taxon>
        <taxon>Kickxellomycetes</taxon>
        <taxon>Kickxellales</taxon>
        <taxon>Kickxellaceae</taxon>
        <taxon>Coemansia</taxon>
    </lineage>
</organism>
<keyword evidence="3" id="KW-1185">Reference proteome</keyword>
<evidence type="ECO:0000313" key="2">
    <source>
        <dbReference type="EMBL" id="KAJ2786180.1"/>
    </source>
</evidence>
<keyword evidence="1" id="KW-0732">Signal</keyword>
<gene>
    <name evidence="2" type="ORF">H4R18_000027</name>
</gene>
<proteinExistence type="predicted"/>
<evidence type="ECO:0000256" key="1">
    <source>
        <dbReference type="SAM" id="SignalP"/>
    </source>
</evidence>
<accession>A0A9W8HPN7</accession>
<evidence type="ECO:0000313" key="3">
    <source>
        <dbReference type="Proteomes" id="UP001140217"/>
    </source>
</evidence>
<reference evidence="2" key="1">
    <citation type="submission" date="2022-07" db="EMBL/GenBank/DDBJ databases">
        <title>Phylogenomic reconstructions and comparative analyses of Kickxellomycotina fungi.</title>
        <authorList>
            <person name="Reynolds N.K."/>
            <person name="Stajich J.E."/>
            <person name="Barry K."/>
            <person name="Grigoriev I.V."/>
            <person name="Crous P."/>
            <person name="Smith M.E."/>
        </authorList>
    </citation>
    <scope>NUCLEOTIDE SEQUENCE</scope>
    <source>
        <strain evidence="2">NBRC 105414</strain>
    </source>
</reference>
<name>A0A9W8HPN7_9FUNG</name>
<comment type="caution">
    <text evidence="2">The sequence shown here is derived from an EMBL/GenBank/DDBJ whole genome shotgun (WGS) entry which is preliminary data.</text>
</comment>
<dbReference type="Proteomes" id="UP001140217">
    <property type="component" value="Unassembled WGS sequence"/>
</dbReference>
<dbReference type="AlphaFoldDB" id="A0A9W8HPN7"/>